<evidence type="ECO:0000313" key="1">
    <source>
        <dbReference type="EMBL" id="KEQ83225.1"/>
    </source>
</evidence>
<dbReference type="RefSeq" id="XP_029759412.1">
    <property type="nucleotide sequence ID" value="XM_029905775.1"/>
</dbReference>
<evidence type="ECO:0000313" key="2">
    <source>
        <dbReference type="Proteomes" id="UP000030706"/>
    </source>
</evidence>
<proteinExistence type="predicted"/>
<dbReference type="AlphaFoldDB" id="A0A074XCJ4"/>
<name>A0A074XCJ4_AURPU</name>
<protein>
    <submittedName>
        <fullName evidence="1">Uncharacterized protein</fullName>
    </submittedName>
</protein>
<keyword evidence="2" id="KW-1185">Reference proteome</keyword>
<organism evidence="1 2">
    <name type="scientific">Aureobasidium pullulans EXF-150</name>
    <dbReference type="NCBI Taxonomy" id="1043002"/>
    <lineage>
        <taxon>Eukaryota</taxon>
        <taxon>Fungi</taxon>
        <taxon>Dikarya</taxon>
        <taxon>Ascomycota</taxon>
        <taxon>Pezizomycotina</taxon>
        <taxon>Dothideomycetes</taxon>
        <taxon>Dothideomycetidae</taxon>
        <taxon>Dothideales</taxon>
        <taxon>Saccotheciaceae</taxon>
        <taxon>Aureobasidium</taxon>
    </lineage>
</organism>
<sequence>MQEVDPGPDDSVDLSGLEENSRLEWAIKNHAVIAIWDEKLSHSTSASRHLGNRTPHNREDSNLRLWMGEDTETQQLLTVLVIDIRLRASRKTPPRRMFFVIPSESLRLEITTPTFGELCKHNVPDSLLEYPSDKCSADSARLLHISFNLDHAASSMVIMPKAECSRPTVGQPLHLLQSLRSLSVAQKFDVYLNFNTYAQQHLGGLMMKLNQSTLITPSIDLASMYAGRGGSIGNWSAQGLLEEGQATLSHKRRKIVHEDECQTEAVEQFPPPYSTLGGQILVPRSCTPEPLAFAIGSGSCVPDTPQVLLNPPAKDLGLGNSLSTIAPSVACAQKSAILTENYDLNVTVQPLVLPSPKSSALNNSSCQPNLLASQIYVDMCLWLTKAWTTCPNAHFLFSAHLLSMGAAAHDKDDVLYTCKRAESTTDLLYHLAQRIDSRTPTNSGMIFLREKGRQASAALREKAIKQETTRMVIWMNIIRPHADLPLMDECLARWVEKGVQLIQYSQDGSEGLDAYDMLLSEFGRCKAFCVAETCLSLGKESMARLDGIVARLQEEAKR</sequence>
<reference evidence="1 2" key="1">
    <citation type="journal article" date="2014" name="BMC Genomics">
        <title>Genome sequencing of four Aureobasidium pullulans varieties: biotechnological potential, stress tolerance, and description of new species.</title>
        <authorList>
            <person name="Gostin Ar C."/>
            <person name="Ohm R.A."/>
            <person name="Kogej T."/>
            <person name="Sonjak S."/>
            <person name="Turk M."/>
            <person name="Zajc J."/>
            <person name="Zalar P."/>
            <person name="Grube M."/>
            <person name="Sun H."/>
            <person name="Han J."/>
            <person name="Sharma A."/>
            <person name="Chiniquy J."/>
            <person name="Ngan C.Y."/>
            <person name="Lipzen A."/>
            <person name="Barry K."/>
            <person name="Grigoriev I.V."/>
            <person name="Gunde-Cimerman N."/>
        </authorList>
    </citation>
    <scope>NUCLEOTIDE SEQUENCE [LARGE SCALE GENOMIC DNA]</scope>
    <source>
        <strain evidence="1 2">EXF-150</strain>
    </source>
</reference>
<dbReference type="EMBL" id="KL584985">
    <property type="protein sequence ID" value="KEQ83225.1"/>
    <property type="molecule type" value="Genomic_DNA"/>
</dbReference>
<dbReference type="GeneID" id="40748081"/>
<dbReference type="Proteomes" id="UP000030706">
    <property type="component" value="Unassembled WGS sequence"/>
</dbReference>
<accession>A0A074XCJ4</accession>
<gene>
    <name evidence="1" type="ORF">M438DRAFT_346846</name>
</gene>
<dbReference type="HOGENOM" id="CLU_484811_0_0_1"/>